<accession>A0A8H5F5J9</accession>
<evidence type="ECO:0000313" key="2">
    <source>
        <dbReference type="EMBL" id="KAF5324372.1"/>
    </source>
</evidence>
<dbReference type="OrthoDB" id="3364608at2759"/>
<name>A0A8H5F5J9_9AGAR</name>
<dbReference type="AlphaFoldDB" id="A0A8H5F5J9"/>
<protein>
    <submittedName>
        <fullName evidence="2">Uncharacterized protein</fullName>
    </submittedName>
</protein>
<feature type="compositionally biased region" description="Basic and acidic residues" evidence="1">
    <location>
        <begin position="301"/>
        <end position="312"/>
    </location>
</feature>
<reference evidence="2 3" key="1">
    <citation type="journal article" date="2020" name="ISME J.">
        <title>Uncovering the hidden diversity of litter-decomposition mechanisms in mushroom-forming fungi.</title>
        <authorList>
            <person name="Floudas D."/>
            <person name="Bentzer J."/>
            <person name="Ahren D."/>
            <person name="Johansson T."/>
            <person name="Persson P."/>
            <person name="Tunlid A."/>
        </authorList>
    </citation>
    <scope>NUCLEOTIDE SEQUENCE [LARGE SCALE GENOMIC DNA]</scope>
    <source>
        <strain evidence="2 3">CBS 101986</strain>
    </source>
</reference>
<dbReference type="EMBL" id="JAACJJ010000016">
    <property type="protein sequence ID" value="KAF5324372.1"/>
    <property type="molecule type" value="Genomic_DNA"/>
</dbReference>
<feature type="region of interest" description="Disordered" evidence="1">
    <location>
        <begin position="227"/>
        <end position="327"/>
    </location>
</feature>
<evidence type="ECO:0000256" key="1">
    <source>
        <dbReference type="SAM" id="MobiDB-lite"/>
    </source>
</evidence>
<feature type="compositionally biased region" description="Polar residues" evidence="1">
    <location>
        <begin position="91"/>
        <end position="103"/>
    </location>
</feature>
<evidence type="ECO:0000313" key="3">
    <source>
        <dbReference type="Proteomes" id="UP000567179"/>
    </source>
</evidence>
<proteinExistence type="predicted"/>
<organism evidence="2 3">
    <name type="scientific">Psilocybe cf. subviscida</name>
    <dbReference type="NCBI Taxonomy" id="2480587"/>
    <lineage>
        <taxon>Eukaryota</taxon>
        <taxon>Fungi</taxon>
        <taxon>Dikarya</taxon>
        <taxon>Basidiomycota</taxon>
        <taxon>Agaricomycotina</taxon>
        <taxon>Agaricomycetes</taxon>
        <taxon>Agaricomycetidae</taxon>
        <taxon>Agaricales</taxon>
        <taxon>Agaricineae</taxon>
        <taxon>Strophariaceae</taxon>
        <taxon>Psilocybe</taxon>
    </lineage>
</organism>
<feature type="region of interest" description="Disordered" evidence="1">
    <location>
        <begin position="91"/>
        <end position="212"/>
    </location>
</feature>
<sequence>MLDSSPVALPSRRPLKRSASTASLPTPPRTHRKHASGRSRGSCDSDSDDRVMDSSDEEGEAINTRKKRRLDLTGADAAANEDAFWLGGTTSSAGLKQPVQDTPQVLEGPSTSKRDLPLLYKRKLAQQQQEQRTELVAPVSPPPSHRRVVKALPLPSTPPRTRAAGKRAAVPCDSPENPFLDTPQGDDEIVESPPDSSANPSPRTPDRAEKPIVYMVFRGMRKAYPNRLYDHKNNRPLLPPEQSKLDINDPEYEPSEFCTPKVLFPDARRKRRNAPRAAKKRAISPDPSGDEGEGLGEGLDLDIKPKKLDFGRPKQQPKANASLEKNRKTLEEEFKNVGAGFSA</sequence>
<feature type="region of interest" description="Disordered" evidence="1">
    <location>
        <begin position="1"/>
        <end position="75"/>
    </location>
</feature>
<keyword evidence="3" id="KW-1185">Reference proteome</keyword>
<dbReference type="Proteomes" id="UP000567179">
    <property type="component" value="Unassembled WGS sequence"/>
</dbReference>
<gene>
    <name evidence="2" type="ORF">D9619_011350</name>
</gene>
<comment type="caution">
    <text evidence="2">The sequence shown here is derived from an EMBL/GenBank/DDBJ whole genome shotgun (WGS) entry which is preliminary data.</text>
</comment>
<feature type="compositionally biased region" description="Basic residues" evidence="1">
    <location>
        <begin position="268"/>
        <end position="282"/>
    </location>
</feature>